<comment type="caution">
    <text evidence="1">The sequence shown here is derived from an EMBL/GenBank/DDBJ whole genome shotgun (WGS) entry which is preliminary data.</text>
</comment>
<dbReference type="Proteomes" id="UP000243975">
    <property type="component" value="Unassembled WGS sequence"/>
</dbReference>
<protein>
    <submittedName>
        <fullName evidence="1">Uncharacterized protein</fullName>
    </submittedName>
</protein>
<evidence type="ECO:0000313" key="2">
    <source>
        <dbReference type="Proteomes" id="UP000243975"/>
    </source>
</evidence>
<dbReference type="Gramene" id="KVH94869">
    <property type="protein sequence ID" value="KVH94869"/>
    <property type="gene ID" value="Ccrd_003071"/>
</dbReference>
<reference evidence="1 2" key="1">
    <citation type="journal article" date="2016" name="Sci. Rep.">
        <title>The genome sequence of the outbreeding globe artichoke constructed de novo incorporating a phase-aware low-pass sequencing strategy of F1 progeny.</title>
        <authorList>
            <person name="Scaglione D."/>
            <person name="Reyes-Chin-Wo S."/>
            <person name="Acquadro A."/>
            <person name="Froenicke L."/>
            <person name="Portis E."/>
            <person name="Beitel C."/>
            <person name="Tirone M."/>
            <person name="Mauro R."/>
            <person name="Lo Monaco A."/>
            <person name="Mauromicale G."/>
            <person name="Faccioli P."/>
            <person name="Cattivelli L."/>
            <person name="Rieseberg L."/>
            <person name="Michelmore R."/>
            <person name="Lanteri S."/>
        </authorList>
    </citation>
    <scope>NUCLEOTIDE SEQUENCE [LARGE SCALE GENOMIC DNA]</scope>
    <source>
        <strain evidence="1">2C</strain>
    </source>
</reference>
<dbReference type="AlphaFoldDB" id="A0A118JW01"/>
<keyword evidence="2" id="KW-1185">Reference proteome</keyword>
<accession>A0A118JW01</accession>
<dbReference type="EMBL" id="LEKV01004514">
    <property type="protein sequence ID" value="KVH94869.1"/>
    <property type="molecule type" value="Genomic_DNA"/>
</dbReference>
<name>A0A118JW01_CYNCS</name>
<organism evidence="1 2">
    <name type="scientific">Cynara cardunculus var. scolymus</name>
    <name type="common">Globe artichoke</name>
    <name type="synonym">Cynara scolymus</name>
    <dbReference type="NCBI Taxonomy" id="59895"/>
    <lineage>
        <taxon>Eukaryota</taxon>
        <taxon>Viridiplantae</taxon>
        <taxon>Streptophyta</taxon>
        <taxon>Embryophyta</taxon>
        <taxon>Tracheophyta</taxon>
        <taxon>Spermatophyta</taxon>
        <taxon>Magnoliopsida</taxon>
        <taxon>eudicotyledons</taxon>
        <taxon>Gunneridae</taxon>
        <taxon>Pentapetalae</taxon>
        <taxon>asterids</taxon>
        <taxon>campanulids</taxon>
        <taxon>Asterales</taxon>
        <taxon>Asteraceae</taxon>
        <taxon>Carduoideae</taxon>
        <taxon>Cardueae</taxon>
        <taxon>Carduinae</taxon>
        <taxon>Cynara</taxon>
    </lineage>
</organism>
<evidence type="ECO:0000313" key="1">
    <source>
        <dbReference type="EMBL" id="KVH94869.1"/>
    </source>
</evidence>
<sequence>MYNSIKHKGTIQVLATITVPPSSFPSQPSLALQRKPASHNPRLYSRSSCSMVTIQEINNARLYSRSSCSSRSSQRFHTPIHSLSTDSIQGDSFLYSINRSFVLKQCFRFGLILQESVFYLRLSICFFVAIRDVDVALQAVFCFSSDIINSTCCYCQKDHLTNIYTSF</sequence>
<proteinExistence type="predicted"/>
<gene>
    <name evidence="1" type="ORF">Ccrd_003071</name>
</gene>